<dbReference type="Gene3D" id="3.30.70.360">
    <property type="match status" value="1"/>
</dbReference>
<dbReference type="eggNOG" id="arCOG01107">
    <property type="taxonomic scope" value="Archaea"/>
</dbReference>
<name>F2KTC3_ARCVS</name>
<dbReference type="RefSeq" id="WP_013683817.1">
    <property type="nucleotide sequence ID" value="NC_015320.1"/>
</dbReference>
<dbReference type="EMBL" id="CP002588">
    <property type="protein sequence ID" value="AEA47153.1"/>
    <property type="molecule type" value="Genomic_DNA"/>
</dbReference>
<dbReference type="InterPro" id="IPR036264">
    <property type="entry name" value="Bact_exopeptidase_dim_dom"/>
</dbReference>
<organism evidence="9 10">
    <name type="scientific">Archaeoglobus veneficus (strain DSM 11195 / SNP6)</name>
    <dbReference type="NCBI Taxonomy" id="693661"/>
    <lineage>
        <taxon>Archaea</taxon>
        <taxon>Methanobacteriati</taxon>
        <taxon>Methanobacteriota</taxon>
        <taxon>Archaeoglobi</taxon>
        <taxon>Archaeoglobales</taxon>
        <taxon>Archaeoglobaceae</taxon>
        <taxon>Archaeoglobus</taxon>
    </lineage>
</organism>
<dbReference type="SUPFAM" id="SSF53187">
    <property type="entry name" value="Zn-dependent exopeptidases"/>
    <property type="match status" value="1"/>
</dbReference>
<evidence type="ECO:0000256" key="4">
    <source>
        <dbReference type="ARBA" id="ARBA00022723"/>
    </source>
</evidence>
<comment type="similarity">
    <text evidence="3">Belongs to the peptidase M20A family.</text>
</comment>
<keyword evidence="6" id="KW-0862">Zinc</keyword>
<reference evidence="9 10" key="1">
    <citation type="submission" date="2011-03" db="EMBL/GenBank/DDBJ databases">
        <title>The complete genome of Archaeoglobus veneficus SNP6.</title>
        <authorList>
            <consortium name="US DOE Joint Genome Institute (JGI-PGF)"/>
            <person name="Lucas S."/>
            <person name="Copeland A."/>
            <person name="Lapidus A."/>
            <person name="Bruce D."/>
            <person name="Goodwin L."/>
            <person name="Pitluck S."/>
            <person name="Kyrpides N."/>
            <person name="Mavromatis K."/>
            <person name="Pagani I."/>
            <person name="Ivanova N."/>
            <person name="Mikhailova N."/>
            <person name="Lu M."/>
            <person name="Detter J.C."/>
            <person name="Tapia R."/>
            <person name="Han C."/>
            <person name="Land M."/>
            <person name="Hauser L."/>
            <person name="Markowitz V."/>
            <person name="Cheng J.-F."/>
            <person name="Hugenholtz P."/>
            <person name="Woyke T."/>
            <person name="Wu D."/>
            <person name="Spring S."/>
            <person name="Brambilla E."/>
            <person name="Klenk H.-P."/>
            <person name="Eisen J.A."/>
        </authorList>
    </citation>
    <scope>NUCLEOTIDE SEQUENCE [LARGE SCALE GENOMIC DNA]</scope>
    <source>
        <strain>SNP6</strain>
    </source>
</reference>
<dbReference type="Gene3D" id="3.40.630.10">
    <property type="entry name" value="Zn peptidases"/>
    <property type="match status" value="2"/>
</dbReference>
<evidence type="ECO:0000259" key="8">
    <source>
        <dbReference type="Pfam" id="PF07687"/>
    </source>
</evidence>
<dbReference type="GeneID" id="10394261"/>
<dbReference type="GO" id="GO:0046872">
    <property type="term" value="F:metal ion binding"/>
    <property type="evidence" value="ECO:0007669"/>
    <property type="project" value="UniProtKB-KW"/>
</dbReference>
<protein>
    <submittedName>
        <fullName evidence="9">Acetylornithine deacetylase or succinyl-diaminopimelate desuccinylase</fullName>
    </submittedName>
</protein>
<feature type="domain" description="Peptidase M20 dimerisation" evidence="8">
    <location>
        <begin position="203"/>
        <end position="314"/>
    </location>
</feature>
<accession>F2KTC3</accession>
<sequence>MSENGIDEMRVSEILERVESYRDLMVKTLCDLIRIKAISPDSGGEGEFDKAEYLMNLLDCFEVERFDAPDSRAKGGIRPNIVARLEGRRKRTIWIVTHIDVVPEGDVRLWHTPPFEPVVKDGRIYGRGSEDNGQPLVSSLFAAKAIADSGIKPEYTLCLAFVSDEETGSRYGIQHLLEQDLFGRNDMFVVPDAGSSDGSMIEIAEKSILWLKFVVHGRQAHASMPHIAVNASREAMRFIIDLDEELHRRFDGRNDLFQPPHSTFEPTKREANVDNVNTIPGLDVSYMDCRILPEYDINDVLAVVEDVRRKHEERGNGKIEVEVVQKESSPPTPEDSEVVKLLSKAIELARGVKPAVFGIGGNTCAAFFRKAGYPTAVWSTVDGVAHQPNEYAVIENMVADAKVFALMPFLKV</sequence>
<evidence type="ECO:0000256" key="3">
    <source>
        <dbReference type="ARBA" id="ARBA00006247"/>
    </source>
</evidence>
<dbReference type="InterPro" id="IPR010182">
    <property type="entry name" value="ArgE/DapE"/>
</dbReference>
<dbReference type="InterPro" id="IPR011650">
    <property type="entry name" value="Peptidase_M20_dimer"/>
</dbReference>
<dbReference type="NCBIfam" id="NF010589">
    <property type="entry name" value="PRK13983.1"/>
    <property type="match status" value="1"/>
</dbReference>
<dbReference type="PANTHER" id="PTHR43808">
    <property type="entry name" value="ACETYLORNITHINE DEACETYLASE"/>
    <property type="match status" value="1"/>
</dbReference>
<dbReference type="InterPro" id="IPR002933">
    <property type="entry name" value="Peptidase_M20"/>
</dbReference>
<keyword evidence="10" id="KW-1185">Reference proteome</keyword>
<dbReference type="STRING" id="693661.Arcve_1145"/>
<dbReference type="Pfam" id="PF07687">
    <property type="entry name" value="M20_dimer"/>
    <property type="match status" value="1"/>
</dbReference>
<keyword evidence="7" id="KW-0170">Cobalt</keyword>
<evidence type="ECO:0000313" key="10">
    <source>
        <dbReference type="Proteomes" id="UP000008136"/>
    </source>
</evidence>
<dbReference type="PANTHER" id="PTHR43808:SF32">
    <property type="entry name" value="ARGE_DAPE-RELATED DEACYLASE"/>
    <property type="match status" value="1"/>
</dbReference>
<proteinExistence type="inferred from homology"/>
<evidence type="ECO:0000256" key="6">
    <source>
        <dbReference type="ARBA" id="ARBA00022833"/>
    </source>
</evidence>
<dbReference type="Pfam" id="PF01546">
    <property type="entry name" value="Peptidase_M20"/>
    <property type="match status" value="1"/>
</dbReference>
<dbReference type="SUPFAM" id="SSF55031">
    <property type="entry name" value="Bacterial exopeptidase dimerisation domain"/>
    <property type="match status" value="1"/>
</dbReference>
<evidence type="ECO:0000256" key="7">
    <source>
        <dbReference type="ARBA" id="ARBA00023285"/>
    </source>
</evidence>
<comment type="cofactor">
    <cofactor evidence="2">
        <name>Zn(2+)</name>
        <dbReference type="ChEBI" id="CHEBI:29105"/>
    </cofactor>
</comment>
<evidence type="ECO:0000313" key="9">
    <source>
        <dbReference type="EMBL" id="AEA47153.1"/>
    </source>
</evidence>
<dbReference type="AlphaFoldDB" id="F2KTC3"/>
<dbReference type="GO" id="GO:0016787">
    <property type="term" value="F:hydrolase activity"/>
    <property type="evidence" value="ECO:0007669"/>
    <property type="project" value="UniProtKB-KW"/>
</dbReference>
<dbReference type="Proteomes" id="UP000008136">
    <property type="component" value="Chromosome"/>
</dbReference>
<evidence type="ECO:0000256" key="5">
    <source>
        <dbReference type="ARBA" id="ARBA00022801"/>
    </source>
</evidence>
<dbReference type="KEGG" id="ave:Arcve_1145"/>
<evidence type="ECO:0000256" key="1">
    <source>
        <dbReference type="ARBA" id="ARBA00001941"/>
    </source>
</evidence>
<gene>
    <name evidence="9" type="ordered locus">Arcve_1145</name>
</gene>
<dbReference type="NCBIfam" id="TIGR01910">
    <property type="entry name" value="DapE-ArgE"/>
    <property type="match status" value="1"/>
</dbReference>
<keyword evidence="5" id="KW-0378">Hydrolase</keyword>
<dbReference type="HOGENOM" id="CLU_021802_2_2_2"/>
<evidence type="ECO:0000256" key="2">
    <source>
        <dbReference type="ARBA" id="ARBA00001947"/>
    </source>
</evidence>
<dbReference type="InterPro" id="IPR050072">
    <property type="entry name" value="Peptidase_M20A"/>
</dbReference>
<comment type="cofactor">
    <cofactor evidence="1">
        <name>Co(2+)</name>
        <dbReference type="ChEBI" id="CHEBI:48828"/>
    </cofactor>
</comment>
<keyword evidence="4" id="KW-0479">Metal-binding</keyword>